<evidence type="ECO:0000313" key="3">
    <source>
        <dbReference type="Proteomes" id="UP001207736"/>
    </source>
</evidence>
<organism evidence="1 3">
    <name type="scientific">Capnocytophaga catalasegens</name>
    <dbReference type="NCBI Taxonomy" id="1004260"/>
    <lineage>
        <taxon>Bacteria</taxon>
        <taxon>Pseudomonadati</taxon>
        <taxon>Bacteroidota</taxon>
        <taxon>Flavobacteriia</taxon>
        <taxon>Flavobacteriales</taxon>
        <taxon>Flavobacteriaceae</taxon>
        <taxon>Capnocytophaga</taxon>
    </lineage>
</organism>
<dbReference type="EMBL" id="BQKA01000033">
    <property type="protein sequence ID" value="GJM50720.1"/>
    <property type="molecule type" value="Genomic_DNA"/>
</dbReference>
<proteinExistence type="predicted"/>
<keyword evidence="4" id="KW-1185">Reference proteome</keyword>
<evidence type="ECO:0000313" key="1">
    <source>
        <dbReference type="EMBL" id="GJM50720.1"/>
    </source>
</evidence>
<sequence length="110" mass="12676">MKKSEEKNAVIIRFTQKEPVENYLQRVIHDPSLLNHNLVVDLSYDDGIALSDILKFTPISEDFSAKKQSFVLIAPQFSYEELPEELRIAPTLQEALDIIELEDIERDLGF</sequence>
<evidence type="ECO:0000313" key="2">
    <source>
        <dbReference type="EMBL" id="GJM51873.1"/>
    </source>
</evidence>
<accession>A0AAV5AY10</accession>
<protein>
    <submittedName>
        <fullName evidence="1">Uncharacterized protein</fullName>
    </submittedName>
</protein>
<reference evidence="1 4" key="1">
    <citation type="submission" date="2021-11" db="EMBL/GenBank/DDBJ databases">
        <title>Draft genome sequence of Capnocytophaga sp. strain KC07075 isolated from cat oral cavity.</title>
        <authorList>
            <person name="Suzuki M."/>
            <person name="Imaoka K."/>
            <person name="Kimura M."/>
            <person name="Morikawa S."/>
            <person name="Maeda K."/>
        </authorList>
    </citation>
    <scope>NUCLEOTIDE SEQUENCE</scope>
    <source>
        <strain evidence="1">KC07075</strain>
        <strain evidence="2 4">KC07079</strain>
    </source>
</reference>
<evidence type="ECO:0000313" key="4">
    <source>
        <dbReference type="Proteomes" id="UP001208692"/>
    </source>
</evidence>
<dbReference type="RefSeq" id="WP_264845476.1">
    <property type="nucleotide sequence ID" value="NZ_BPMA01000012.1"/>
</dbReference>
<dbReference type="EMBL" id="BQKB01000007">
    <property type="protein sequence ID" value="GJM51873.1"/>
    <property type="molecule type" value="Genomic_DNA"/>
</dbReference>
<name>A0AAV5AY10_9FLAO</name>
<comment type="caution">
    <text evidence="1">The sequence shown here is derived from an EMBL/GenBank/DDBJ whole genome shotgun (WGS) entry which is preliminary data.</text>
</comment>
<dbReference type="Proteomes" id="UP001208692">
    <property type="component" value="Unassembled WGS sequence"/>
</dbReference>
<dbReference type="Proteomes" id="UP001207736">
    <property type="component" value="Unassembled WGS sequence"/>
</dbReference>
<dbReference type="AlphaFoldDB" id="A0AAV5AY10"/>
<gene>
    <name evidence="1" type="ORF">RCZ15_16930</name>
    <name evidence="2" type="ORF">RCZ16_01910</name>
</gene>